<organism evidence="2 3">
    <name type="scientific">Sphagnum jensenii</name>
    <dbReference type="NCBI Taxonomy" id="128206"/>
    <lineage>
        <taxon>Eukaryota</taxon>
        <taxon>Viridiplantae</taxon>
        <taxon>Streptophyta</taxon>
        <taxon>Embryophyta</taxon>
        <taxon>Bryophyta</taxon>
        <taxon>Sphagnophytina</taxon>
        <taxon>Sphagnopsida</taxon>
        <taxon>Sphagnales</taxon>
        <taxon>Sphagnaceae</taxon>
        <taxon>Sphagnum</taxon>
    </lineage>
</organism>
<proteinExistence type="predicted"/>
<dbReference type="EMBL" id="OZ023717">
    <property type="protein sequence ID" value="CAK9866466.1"/>
    <property type="molecule type" value="Genomic_DNA"/>
</dbReference>
<feature type="signal peptide" evidence="1">
    <location>
        <begin position="1"/>
        <end position="19"/>
    </location>
</feature>
<sequence>MFCIGLAALIMVIPPPPSAKLQVWTQGYDTGTIAEIENYSNASPITEPLVNKVHCNICTLKATPSKIPGGTASSYDNLKSAANCISWSLELPQKQRQFSGLINLS</sequence>
<accession>A0ABP1AVB2</accession>
<keyword evidence="1" id="KW-0732">Signal</keyword>
<dbReference type="Proteomes" id="UP001497522">
    <property type="component" value="Chromosome 16"/>
</dbReference>
<evidence type="ECO:0000313" key="2">
    <source>
        <dbReference type="EMBL" id="CAK9866466.1"/>
    </source>
</evidence>
<protein>
    <submittedName>
        <fullName evidence="2">Uncharacterized protein</fullName>
    </submittedName>
</protein>
<reference evidence="2" key="1">
    <citation type="submission" date="2024-03" db="EMBL/GenBank/DDBJ databases">
        <authorList>
            <consortium name="ELIXIR-Norway"/>
            <consortium name="Elixir Norway"/>
        </authorList>
    </citation>
    <scope>NUCLEOTIDE SEQUENCE</scope>
</reference>
<evidence type="ECO:0000256" key="1">
    <source>
        <dbReference type="SAM" id="SignalP"/>
    </source>
</evidence>
<feature type="chain" id="PRO_5046106047" evidence="1">
    <location>
        <begin position="20"/>
        <end position="105"/>
    </location>
</feature>
<keyword evidence="3" id="KW-1185">Reference proteome</keyword>
<name>A0ABP1AVB2_9BRYO</name>
<gene>
    <name evidence="2" type="ORF">CSSPJE1EN2_LOCUS9461</name>
</gene>
<evidence type="ECO:0000313" key="3">
    <source>
        <dbReference type="Proteomes" id="UP001497522"/>
    </source>
</evidence>